<name>A0A8T2AT12_9BRAS</name>
<feature type="signal peptide" evidence="2">
    <location>
        <begin position="1"/>
        <end position="15"/>
    </location>
</feature>
<dbReference type="Proteomes" id="UP000694240">
    <property type="component" value="Chromosome 8"/>
</dbReference>
<organism evidence="4 5">
    <name type="scientific">Arabidopsis thaliana x Arabidopsis arenosa</name>
    <dbReference type="NCBI Taxonomy" id="1240361"/>
    <lineage>
        <taxon>Eukaryota</taxon>
        <taxon>Viridiplantae</taxon>
        <taxon>Streptophyta</taxon>
        <taxon>Embryophyta</taxon>
        <taxon>Tracheophyta</taxon>
        <taxon>Spermatophyta</taxon>
        <taxon>Magnoliopsida</taxon>
        <taxon>eudicotyledons</taxon>
        <taxon>Gunneridae</taxon>
        <taxon>Pentapetalae</taxon>
        <taxon>rosids</taxon>
        <taxon>malvids</taxon>
        <taxon>Brassicales</taxon>
        <taxon>Brassicaceae</taxon>
        <taxon>Camelineae</taxon>
        <taxon>Arabidopsis</taxon>
    </lineage>
</organism>
<keyword evidence="2" id="KW-0732">Signal</keyword>
<reference evidence="4 5" key="1">
    <citation type="submission" date="2020-12" db="EMBL/GenBank/DDBJ databases">
        <title>Concerted genomic and epigenomic changes stabilize Arabidopsis allopolyploids.</title>
        <authorList>
            <person name="Chen Z."/>
        </authorList>
    </citation>
    <scope>NUCLEOTIDE SEQUENCE [LARGE SCALE GENOMIC DNA]</scope>
    <source>
        <strain evidence="4">Allo738</strain>
        <tissue evidence="4">Leaf</tissue>
    </source>
</reference>
<dbReference type="GO" id="GO:0000272">
    <property type="term" value="P:polysaccharide catabolic process"/>
    <property type="evidence" value="ECO:0007669"/>
    <property type="project" value="InterPro"/>
</dbReference>
<dbReference type="Pfam" id="PF26410">
    <property type="entry name" value="GH5_mannosidase"/>
    <property type="match status" value="1"/>
</dbReference>
<evidence type="ECO:0000313" key="4">
    <source>
        <dbReference type="EMBL" id="KAG7576779.1"/>
    </source>
</evidence>
<comment type="caution">
    <text evidence="4">The sequence shown here is derived from an EMBL/GenBank/DDBJ whole genome shotgun (WGS) entry which is preliminary data.</text>
</comment>
<dbReference type="InterPro" id="IPR001547">
    <property type="entry name" value="Glyco_hydro_5"/>
</dbReference>
<evidence type="ECO:0000256" key="1">
    <source>
        <dbReference type="ARBA" id="ARBA00022801"/>
    </source>
</evidence>
<proteinExistence type="predicted"/>
<keyword evidence="1 4" id="KW-0378">Hydrolase</keyword>
<dbReference type="EMBL" id="JAEFBK010000008">
    <property type="protein sequence ID" value="KAG7576779.1"/>
    <property type="molecule type" value="Genomic_DNA"/>
</dbReference>
<gene>
    <name evidence="4" type="ORF">ISN45_Aa03g011230</name>
</gene>
<protein>
    <submittedName>
        <fullName evidence="4">Glycoside hydrolase family 5</fullName>
    </submittedName>
</protein>
<feature type="domain" description="Glycoside hydrolase family 5" evidence="3">
    <location>
        <begin position="106"/>
        <end position="300"/>
    </location>
</feature>
<evidence type="ECO:0000259" key="3">
    <source>
        <dbReference type="Pfam" id="PF26410"/>
    </source>
</evidence>
<feature type="chain" id="PRO_5035763636" evidence="2">
    <location>
        <begin position="16"/>
        <end position="340"/>
    </location>
</feature>
<evidence type="ECO:0000313" key="5">
    <source>
        <dbReference type="Proteomes" id="UP000694240"/>
    </source>
</evidence>
<dbReference type="AlphaFoldDB" id="A0A8T2AT12"/>
<keyword evidence="5" id="KW-1185">Reference proteome</keyword>
<dbReference type="PANTHER" id="PTHR31451:SF42">
    <property type="entry name" value="MANNAN ENDO-1,4-BETA-MANNOSIDASE 3-RELATED"/>
    <property type="match status" value="1"/>
</dbReference>
<sequence>MKYLCFIVSLAIVTAQSYVGVEAASSNGFVSRNGVQFILNGKPFYDNGFNAYWLAYEATDPATRFKITNVFQNATSHGLTIARTWGFRDGALYRALQTAPGSYDEKTFQTMVNRVNTFTKVAYKDEPAIMAWQLMNEPRCGSDRSGKTLMAWINEMAPYVKSVDPNHLLSTGHEGFYGDSSPQRKNTLNPVSAKRVGADFIANHNIDAIDFASMHCGTDLWLPKLNQNSRLDFINKWLQGHIEDAQNILKKPLILAEFGLGTDTPGYTLANRDAVFTTTYDIIYASAQKGGPAVGALFWELISDGMSNFAGPSSIILSDKSSTVNIISEQSRKLGLIGGK</sequence>
<dbReference type="PANTHER" id="PTHR31451">
    <property type="match status" value="1"/>
</dbReference>
<dbReference type="InterPro" id="IPR045053">
    <property type="entry name" value="MAN-like"/>
</dbReference>
<accession>A0A8T2AT12</accession>
<dbReference type="GO" id="GO:0016985">
    <property type="term" value="F:mannan endo-1,4-beta-mannosidase activity"/>
    <property type="evidence" value="ECO:0007669"/>
    <property type="project" value="TreeGrafter"/>
</dbReference>
<evidence type="ECO:0000256" key="2">
    <source>
        <dbReference type="SAM" id="SignalP"/>
    </source>
</evidence>